<evidence type="ECO:0000313" key="3">
    <source>
        <dbReference type="Proteomes" id="UP000193986"/>
    </source>
</evidence>
<gene>
    <name evidence="2" type="ORF">BCR39DRAFT_590023</name>
</gene>
<feature type="region of interest" description="Disordered" evidence="1">
    <location>
        <begin position="49"/>
        <end position="147"/>
    </location>
</feature>
<dbReference type="AlphaFoldDB" id="A0A1Y2AUY7"/>
<name>A0A1Y2AUY7_9TREE</name>
<accession>A0A1Y2AUY7</accession>
<feature type="compositionally biased region" description="Basic and acidic residues" evidence="1">
    <location>
        <begin position="308"/>
        <end position="340"/>
    </location>
</feature>
<dbReference type="InParanoid" id="A0A1Y2AUY7"/>
<proteinExistence type="predicted"/>
<feature type="region of interest" description="Disordered" evidence="1">
    <location>
        <begin position="279"/>
        <end position="383"/>
    </location>
</feature>
<reference evidence="2 3" key="1">
    <citation type="submission" date="2016-07" db="EMBL/GenBank/DDBJ databases">
        <title>Pervasive Adenine N6-methylation of Active Genes in Fungi.</title>
        <authorList>
            <consortium name="DOE Joint Genome Institute"/>
            <person name="Mondo S.J."/>
            <person name="Dannebaum R.O."/>
            <person name="Kuo R.C."/>
            <person name="Labutti K."/>
            <person name="Haridas S."/>
            <person name="Kuo A."/>
            <person name="Salamov A."/>
            <person name="Ahrendt S.R."/>
            <person name="Lipzen A."/>
            <person name="Sullivan W."/>
            <person name="Andreopoulos W.B."/>
            <person name="Clum A."/>
            <person name="Lindquist E."/>
            <person name="Daum C."/>
            <person name="Ramamoorthy G.K."/>
            <person name="Gryganskyi A."/>
            <person name="Culley D."/>
            <person name="Magnuson J.K."/>
            <person name="James T.Y."/>
            <person name="O'Malley M.A."/>
            <person name="Stajich J.E."/>
            <person name="Spatafora J.W."/>
            <person name="Visel A."/>
            <person name="Grigoriev I.V."/>
        </authorList>
    </citation>
    <scope>NUCLEOTIDE SEQUENCE [LARGE SCALE GENOMIC DNA]</scope>
    <source>
        <strain evidence="2 3">68-887.2</strain>
    </source>
</reference>
<sequence>MSVFSQPPRLFSNKENSTIPLTHHLSTTSSSASTTANSLLKPRVGGIGIAPKRRLHHQVNKPYNRVASVQRAKEKANKGPKRRPVPLSLQLSGTGTIQASPQSKYSGSKHHQQQQQDQQQQQQNRHSERSTPATSASRPETSGGGITIPLALPLIDIPPVRPVLTEDGEYIPADYTVAKLLPEMNRLYIASALYRPFTTSSSGETTFGTLEDGRVTLPFALPLGISDKARANCHDHEPDVCLYITRNGQGVGRAIPVNEMVYRSQCSYWKGTGDFEDEQETSSVSVNSDISTDTVSLSTIREEDDDGSESRSIDDNDPESRSTDDNDPEPRSTDDGDNSRSAKFRSSARFTDDKPNYRSAHNKVNSDSHSTHDRSDSTHDNSDSKYHLDLALIHLPLPSPETFNVIHHHLHFPLIPFYSNLLDLPPPSPSHSSPSPSHSSPTLYSSTSPDLRSTTTSPARPSTQTIRGSSTPTTTTTYQAKLRTLSQPELLLRLERIHGVWRNLCALGMGRKKTWTQVAEAWGWCIDALLFNGMRPGTSTTTTTTSFSTFRVE</sequence>
<evidence type="ECO:0000256" key="1">
    <source>
        <dbReference type="SAM" id="MobiDB-lite"/>
    </source>
</evidence>
<dbReference type="EMBL" id="MCFC01000054">
    <property type="protein sequence ID" value="ORY25745.1"/>
    <property type="molecule type" value="Genomic_DNA"/>
</dbReference>
<protein>
    <submittedName>
        <fullName evidence="2">Uncharacterized protein</fullName>
    </submittedName>
</protein>
<dbReference type="Proteomes" id="UP000193986">
    <property type="component" value="Unassembled WGS sequence"/>
</dbReference>
<comment type="caution">
    <text evidence="2">The sequence shown here is derived from an EMBL/GenBank/DDBJ whole genome shotgun (WGS) entry which is preliminary data.</text>
</comment>
<dbReference type="OrthoDB" id="2593821at2759"/>
<feature type="compositionally biased region" description="Polar residues" evidence="1">
    <location>
        <begin position="89"/>
        <end position="106"/>
    </location>
</feature>
<feature type="compositionally biased region" description="Basic and acidic residues" evidence="1">
    <location>
        <begin position="364"/>
        <end position="383"/>
    </location>
</feature>
<feature type="compositionally biased region" description="Low complexity" evidence="1">
    <location>
        <begin position="113"/>
        <end position="123"/>
    </location>
</feature>
<organism evidence="2 3">
    <name type="scientific">Naematelia encephala</name>
    <dbReference type="NCBI Taxonomy" id="71784"/>
    <lineage>
        <taxon>Eukaryota</taxon>
        <taxon>Fungi</taxon>
        <taxon>Dikarya</taxon>
        <taxon>Basidiomycota</taxon>
        <taxon>Agaricomycotina</taxon>
        <taxon>Tremellomycetes</taxon>
        <taxon>Tremellales</taxon>
        <taxon>Naemateliaceae</taxon>
        <taxon>Naematelia</taxon>
    </lineage>
</organism>
<evidence type="ECO:0000313" key="2">
    <source>
        <dbReference type="EMBL" id="ORY25745.1"/>
    </source>
</evidence>
<keyword evidence="3" id="KW-1185">Reference proteome</keyword>
<feature type="compositionally biased region" description="Polar residues" evidence="1">
    <location>
        <begin position="130"/>
        <end position="140"/>
    </location>
</feature>
<feature type="compositionally biased region" description="Low complexity" evidence="1">
    <location>
        <begin position="430"/>
        <end position="476"/>
    </location>
</feature>
<feature type="compositionally biased region" description="Polar residues" evidence="1">
    <location>
        <begin position="281"/>
        <end position="299"/>
    </location>
</feature>
<feature type="region of interest" description="Disordered" evidence="1">
    <location>
        <begin position="426"/>
        <end position="476"/>
    </location>
</feature>